<dbReference type="AlphaFoldDB" id="A0A6J1DXJ5"/>
<dbReference type="GeneID" id="111025020"/>
<feature type="domain" description="Reverse transcriptase Ty1/copia-type" evidence="1">
    <location>
        <begin position="54"/>
        <end position="160"/>
    </location>
</feature>
<accession>A0A6J1DXJ5</accession>
<dbReference type="InterPro" id="IPR013103">
    <property type="entry name" value="RVT_2"/>
</dbReference>
<protein>
    <submittedName>
        <fullName evidence="3">Uncharacterized protein LOC111025020</fullName>
    </submittedName>
</protein>
<organism evidence="2 3">
    <name type="scientific">Momordica charantia</name>
    <name type="common">Bitter gourd</name>
    <name type="synonym">Balsam pear</name>
    <dbReference type="NCBI Taxonomy" id="3673"/>
    <lineage>
        <taxon>Eukaryota</taxon>
        <taxon>Viridiplantae</taxon>
        <taxon>Streptophyta</taxon>
        <taxon>Embryophyta</taxon>
        <taxon>Tracheophyta</taxon>
        <taxon>Spermatophyta</taxon>
        <taxon>Magnoliopsida</taxon>
        <taxon>eudicotyledons</taxon>
        <taxon>Gunneridae</taxon>
        <taxon>Pentapetalae</taxon>
        <taxon>rosids</taxon>
        <taxon>fabids</taxon>
        <taxon>Cucurbitales</taxon>
        <taxon>Cucurbitaceae</taxon>
        <taxon>Momordiceae</taxon>
        <taxon>Momordica</taxon>
    </lineage>
</organism>
<gene>
    <name evidence="3" type="primary">LOC111025020</name>
</gene>
<dbReference type="Proteomes" id="UP000504603">
    <property type="component" value="Unplaced"/>
</dbReference>
<reference evidence="3" key="1">
    <citation type="submission" date="2025-08" db="UniProtKB">
        <authorList>
            <consortium name="RefSeq"/>
        </authorList>
    </citation>
    <scope>IDENTIFICATION</scope>
    <source>
        <strain evidence="3">OHB3-1</strain>
    </source>
</reference>
<dbReference type="OrthoDB" id="7473114at2759"/>
<dbReference type="Pfam" id="PF07727">
    <property type="entry name" value="RVT_2"/>
    <property type="match status" value="1"/>
</dbReference>
<keyword evidence="2" id="KW-1185">Reference proteome</keyword>
<proteinExistence type="predicted"/>
<evidence type="ECO:0000259" key="1">
    <source>
        <dbReference type="Pfam" id="PF07727"/>
    </source>
</evidence>
<sequence>MITRAKDEIFKPKVWVNYTVQDWTCTEPTRVKDALDTPQWKAAMEAEFMALMSNKMWHFVPSSLSLNVVGSKWIFQIKHNSVIQWYKARLVAKEFHQNLGIDFFETFSPVLEASTIRVVLTLVETNEWALRNLDFNNAFLNGRLDGDVYMQQPPEFEDPNYPQCLELGTIL</sequence>
<evidence type="ECO:0000313" key="3">
    <source>
        <dbReference type="RefSeq" id="XP_022158567.1"/>
    </source>
</evidence>
<dbReference type="RefSeq" id="XP_022158567.1">
    <property type="nucleotide sequence ID" value="XM_022302875.1"/>
</dbReference>
<dbReference type="KEGG" id="mcha:111025020"/>
<name>A0A6J1DXJ5_MOMCH</name>
<evidence type="ECO:0000313" key="2">
    <source>
        <dbReference type="Proteomes" id="UP000504603"/>
    </source>
</evidence>